<evidence type="ECO:0000313" key="1">
    <source>
        <dbReference type="EMBL" id="AGA65838.1"/>
    </source>
</evidence>
<evidence type="ECO:0000313" key="2">
    <source>
        <dbReference type="Proteomes" id="UP000010793"/>
    </source>
</evidence>
<keyword evidence="2" id="KW-1185">Reference proteome</keyword>
<dbReference type="RefSeq" id="WP_015274060.1">
    <property type="nucleotide sequence ID" value="NC_019908.1"/>
</dbReference>
<organism evidence="1 2">
    <name type="scientific">Brachyspira pilosicoli P43/6/78</name>
    <dbReference type="NCBI Taxonomy" id="1042417"/>
    <lineage>
        <taxon>Bacteria</taxon>
        <taxon>Pseudomonadati</taxon>
        <taxon>Spirochaetota</taxon>
        <taxon>Spirochaetia</taxon>
        <taxon>Brachyspirales</taxon>
        <taxon>Brachyspiraceae</taxon>
        <taxon>Brachyspira</taxon>
    </lineage>
</organism>
<gene>
    <name evidence="1" type="ORF">BPP43_02610</name>
</gene>
<dbReference type="Gene3D" id="2.70.98.70">
    <property type="match status" value="1"/>
</dbReference>
<sequence>MFKYLFLIFTIIINIIACSSKNVTVGEINAVYNKKEDSYTISFPEYNKIYPEYIKLEVNKKIKNGIVLSYNIETDNIPTLLDICVEEDNIKKTYSIVNPNVNQTINIELYATNFTPYLSNDKIKDIEISLESVGSYDTKEKVKISLSEKIDGYKNIDTTRLVLPESGHIAKSNPPFFMVNKKLNLIRVYLAQDLSFNNAYQYTIRNNNFFDITNKLNSGKWYIALDENGDTNLRKIYHFFITDKTKDINIITNTKANTQRPFIFADSQTLNLLNNIYNSKRIQQSAFLRNFNYFKLYTSNNMGKWYLDNISYTNENNDNKIYFENIPSHIMLMSLRSYLEEDNTILQYDIKQMIKNITLLNENSIENFNNVDAAYILANSLLMPFDILYDKLSSEEIVLIKQKFIDYGNILYKYIINNTSLYRDANNIKYITTLGLISLNMLNENLYQEEVRNWYLFSLKYINSMIFSMFEDDGSLKASLDNSFDIIFNILIYANALKNAEVANVFEYESFKNIGKYLSIIGYPSGYTLPIGYTLIDNRSKMRFDSGARSAIMELLSKTYNNALYKNYSVFGQSEAIDIKYLPYMLLWNNHSIKDDALSVLNNEYQSSYFKNIETAIYNRDIKSLNSQYLGIYAKGYNAYKSYGLNHNDRMSFVYYNYGDSIIDELGYFYDNDANKEIFAYADFHNTIIISDTTNEYRIEEKPSSFSEIISFSNNNKLFFAKAKANNIYTYQTTLRNFERTFYYLKPNILIIKEDIEALPNINNENYINGYKYKWNINSKLPISNNNDGFIIEGKYSTSYIKLLSEDKLNYEVSQTNIGNQKLYTAKASTADKTKRFSPWIMVITMPKNNVAINERRNIINTNISINSFSYTNLSFKAGYKDYNINYKYLSTNNNEKIVYTENRENVIISSH</sequence>
<proteinExistence type="predicted"/>
<accession>A0A3B6VJ64</accession>
<dbReference type="Gene3D" id="1.50.10.100">
    <property type="entry name" value="Chondroitin AC/alginate lyase"/>
    <property type="match status" value="1"/>
</dbReference>
<name>A0A3B6VJ64_BRAPL</name>
<dbReference type="AlphaFoldDB" id="A0A3B6VJ64"/>
<dbReference type="InterPro" id="IPR008929">
    <property type="entry name" value="Chondroitin_lyas"/>
</dbReference>
<dbReference type="Proteomes" id="UP000010793">
    <property type="component" value="Chromosome"/>
</dbReference>
<protein>
    <submittedName>
        <fullName evidence="1">RNA polymerase sigma-70 factor</fullName>
    </submittedName>
</protein>
<reference evidence="1 2" key="1">
    <citation type="journal article" date="2013" name="Genome Announc.">
        <title>Complete Genome Sequence of the Porcine Strain Brachyspira pilosicoli P43/6/78(T.).</title>
        <authorList>
            <person name="Lin C."/>
            <person name="den Bakker H.C."/>
            <person name="Suzuki H."/>
            <person name="Lefebure T."/>
            <person name="Ponnala L."/>
            <person name="Sun Q."/>
            <person name="Stanhope M.J."/>
            <person name="Wiedmann M."/>
            <person name="Duhamel G.E."/>
        </authorList>
    </citation>
    <scope>NUCLEOTIDE SEQUENCE [LARGE SCALE GENOMIC DNA]</scope>
    <source>
        <strain evidence="1 2">P43/6/78</strain>
    </source>
</reference>
<dbReference type="KEGG" id="bpip:BPP43_02610"/>
<dbReference type="EMBL" id="CP002873">
    <property type="protein sequence ID" value="AGA65838.1"/>
    <property type="molecule type" value="Genomic_DNA"/>
</dbReference>